<gene>
    <name evidence="1" type="ORF">AAE3_LOCUS13069</name>
</gene>
<evidence type="ECO:0000313" key="1">
    <source>
        <dbReference type="EMBL" id="CAA7270824.1"/>
    </source>
</evidence>
<dbReference type="Proteomes" id="UP000467700">
    <property type="component" value="Unassembled WGS sequence"/>
</dbReference>
<organism evidence="1 2">
    <name type="scientific">Cyclocybe aegerita</name>
    <name type="common">Black poplar mushroom</name>
    <name type="synonym">Agrocybe aegerita</name>
    <dbReference type="NCBI Taxonomy" id="1973307"/>
    <lineage>
        <taxon>Eukaryota</taxon>
        <taxon>Fungi</taxon>
        <taxon>Dikarya</taxon>
        <taxon>Basidiomycota</taxon>
        <taxon>Agaricomycotina</taxon>
        <taxon>Agaricomycetes</taxon>
        <taxon>Agaricomycetidae</taxon>
        <taxon>Agaricales</taxon>
        <taxon>Agaricineae</taxon>
        <taxon>Bolbitiaceae</taxon>
        <taxon>Cyclocybe</taxon>
    </lineage>
</organism>
<evidence type="ECO:0008006" key="3">
    <source>
        <dbReference type="Google" id="ProtNLM"/>
    </source>
</evidence>
<keyword evidence="2" id="KW-1185">Reference proteome</keyword>
<name>A0A8S0W0W3_CYCAE</name>
<dbReference type="AlphaFoldDB" id="A0A8S0W0W3"/>
<reference evidence="1 2" key="1">
    <citation type="submission" date="2020-01" db="EMBL/GenBank/DDBJ databases">
        <authorList>
            <person name="Gupta K D."/>
        </authorList>
    </citation>
    <scope>NUCLEOTIDE SEQUENCE [LARGE SCALE GENOMIC DNA]</scope>
</reference>
<accession>A0A8S0W0W3</accession>
<dbReference type="EMBL" id="CACVBS010000097">
    <property type="protein sequence ID" value="CAA7270824.1"/>
    <property type="molecule type" value="Genomic_DNA"/>
</dbReference>
<evidence type="ECO:0000313" key="2">
    <source>
        <dbReference type="Proteomes" id="UP000467700"/>
    </source>
</evidence>
<protein>
    <recommendedName>
        <fullName evidence="3">Protein kinase domain-containing protein</fullName>
    </recommendedName>
</protein>
<sequence length="101" mass="11274">MFQNSSEDNNRPIDLIRIGSGTFGIVYMNTATPEVYKKCRSAHNCTILAEEYRHTKLISDALRASGNTILSPTPIEFYSHDDATFWDDPTFVFPSGDAPSP</sequence>
<dbReference type="OrthoDB" id="2993351at2759"/>
<comment type="caution">
    <text evidence="1">The sequence shown here is derived from an EMBL/GenBank/DDBJ whole genome shotgun (WGS) entry which is preliminary data.</text>
</comment>
<proteinExistence type="predicted"/>